<dbReference type="SUPFAM" id="SSF141868">
    <property type="entry name" value="EAL domain-like"/>
    <property type="match status" value="1"/>
</dbReference>
<organism evidence="2 3">
    <name type="scientific">Catenuloplanes indicus</name>
    <dbReference type="NCBI Taxonomy" id="137267"/>
    <lineage>
        <taxon>Bacteria</taxon>
        <taxon>Bacillati</taxon>
        <taxon>Actinomycetota</taxon>
        <taxon>Actinomycetes</taxon>
        <taxon>Micromonosporales</taxon>
        <taxon>Micromonosporaceae</taxon>
        <taxon>Catenuloplanes</taxon>
    </lineage>
</organism>
<dbReference type="PANTHER" id="PTHR33121:SF76">
    <property type="entry name" value="SIGNALING PROTEIN"/>
    <property type="match status" value="1"/>
</dbReference>
<dbReference type="InterPro" id="IPR050706">
    <property type="entry name" value="Cyclic-di-GMP_PDE-like"/>
</dbReference>
<comment type="caution">
    <text evidence="2">The sequence shown here is derived from an EMBL/GenBank/DDBJ whole genome shotgun (WGS) entry which is preliminary data.</text>
</comment>
<dbReference type="AlphaFoldDB" id="A0AAE3VZ97"/>
<dbReference type="Pfam" id="PF00563">
    <property type="entry name" value="EAL"/>
    <property type="match status" value="1"/>
</dbReference>
<dbReference type="RefSeq" id="WP_307240693.1">
    <property type="nucleotide sequence ID" value="NZ_JAUSUZ010000001.1"/>
</dbReference>
<evidence type="ECO:0000313" key="2">
    <source>
        <dbReference type="EMBL" id="MDQ0366973.1"/>
    </source>
</evidence>
<dbReference type="PANTHER" id="PTHR33121">
    <property type="entry name" value="CYCLIC DI-GMP PHOSPHODIESTERASE PDEF"/>
    <property type="match status" value="1"/>
</dbReference>
<dbReference type="GO" id="GO:0071111">
    <property type="term" value="F:cyclic-guanylate-specific phosphodiesterase activity"/>
    <property type="evidence" value="ECO:0007669"/>
    <property type="project" value="InterPro"/>
</dbReference>
<proteinExistence type="predicted"/>
<sequence>MHLSPLLATDGPTPAAAVTDALQQVLQVVRRRLGMDVAFISEFVGDQRVFRWVDAVSPISGLSPGLGDPLEETYCQRIVDGRLDPIVPDTAANPVTGALAVTDALGIGNYLGTPLRLSSGEIYGTLCCFSATPDRTLNARDLDYLNDVAEIVTVTLSAADAARREYARIRGCLADLERGGGPVVVVQPIVDLTSGKIAGSEALSRFPTGSPLTWFEEASRVGEGIALERSAIRNALAASRDTPGFMSLNLSPTTIVAPGTLELFDGAPLDRLIVELTEQEKVDDLTDVRDALAPLRQQGLRVAIDDVGAGYAGLNRVVQLRPDIIKLDIGLVRGIEGDEIRQALSRALISFAQGSGSKVIAEGVETPAELRILRALGADYGQGWIFSRPCPPAQLTDSVVFDLDAL</sequence>
<protein>
    <submittedName>
        <fullName evidence="2">EAL domain-containing protein (Putative c-di-GMP-specific phosphodiesterase class I)</fullName>
    </submittedName>
</protein>
<dbReference type="SMART" id="SM00065">
    <property type="entry name" value="GAF"/>
    <property type="match status" value="1"/>
</dbReference>
<dbReference type="Gene3D" id="3.30.450.40">
    <property type="match status" value="1"/>
</dbReference>
<dbReference type="SMART" id="SM00052">
    <property type="entry name" value="EAL"/>
    <property type="match status" value="1"/>
</dbReference>
<dbReference type="InterPro" id="IPR001633">
    <property type="entry name" value="EAL_dom"/>
</dbReference>
<evidence type="ECO:0000259" key="1">
    <source>
        <dbReference type="PROSITE" id="PS50883"/>
    </source>
</evidence>
<dbReference type="EMBL" id="JAUSUZ010000001">
    <property type="protein sequence ID" value="MDQ0366973.1"/>
    <property type="molecule type" value="Genomic_DNA"/>
</dbReference>
<dbReference type="Gene3D" id="3.20.20.450">
    <property type="entry name" value="EAL domain"/>
    <property type="match status" value="1"/>
</dbReference>
<reference evidence="2 3" key="1">
    <citation type="submission" date="2023-07" db="EMBL/GenBank/DDBJ databases">
        <title>Sequencing the genomes of 1000 actinobacteria strains.</title>
        <authorList>
            <person name="Klenk H.-P."/>
        </authorList>
    </citation>
    <scope>NUCLEOTIDE SEQUENCE [LARGE SCALE GENOMIC DNA]</scope>
    <source>
        <strain evidence="2 3">DSM 44709</strain>
    </source>
</reference>
<dbReference type="Proteomes" id="UP001240236">
    <property type="component" value="Unassembled WGS sequence"/>
</dbReference>
<dbReference type="CDD" id="cd01948">
    <property type="entry name" value="EAL"/>
    <property type="match status" value="1"/>
</dbReference>
<dbReference type="InterPro" id="IPR035919">
    <property type="entry name" value="EAL_sf"/>
</dbReference>
<feature type="domain" description="EAL" evidence="1">
    <location>
        <begin position="162"/>
        <end position="403"/>
    </location>
</feature>
<name>A0AAE3VZ97_9ACTN</name>
<accession>A0AAE3VZ97</accession>
<gene>
    <name evidence="2" type="ORF">J2S42_003642</name>
</gene>
<dbReference type="InterPro" id="IPR029016">
    <property type="entry name" value="GAF-like_dom_sf"/>
</dbReference>
<dbReference type="SUPFAM" id="SSF55781">
    <property type="entry name" value="GAF domain-like"/>
    <property type="match status" value="1"/>
</dbReference>
<evidence type="ECO:0000313" key="3">
    <source>
        <dbReference type="Proteomes" id="UP001240236"/>
    </source>
</evidence>
<keyword evidence="3" id="KW-1185">Reference proteome</keyword>
<dbReference type="PROSITE" id="PS50883">
    <property type="entry name" value="EAL"/>
    <property type="match status" value="1"/>
</dbReference>
<dbReference type="InterPro" id="IPR003018">
    <property type="entry name" value="GAF"/>
</dbReference>
<dbReference type="Pfam" id="PF13185">
    <property type="entry name" value="GAF_2"/>
    <property type="match status" value="1"/>
</dbReference>